<dbReference type="VEuPathDB" id="MicrosporidiaDB:M153_7160004102"/>
<sequence length="53" mass="6389">MNLKSNINRCGNRLSWLPAFVFIINKVFSDTPQERERKKRIRERSNKISKIQQ</sequence>
<dbReference type="Proteomes" id="UP000051530">
    <property type="component" value="Unassembled WGS sequence"/>
</dbReference>
<proteinExistence type="predicted"/>
<reference evidence="2 3" key="1">
    <citation type="submission" date="2015-07" db="EMBL/GenBank/DDBJ databases">
        <title>The genome of Pseudoloma neurophilia, a relevant intracellular parasite of the zebrafish.</title>
        <authorList>
            <person name="Ndikumana S."/>
            <person name="Pelin A."/>
            <person name="Sanders J."/>
            <person name="Corradi N."/>
        </authorList>
    </citation>
    <scope>NUCLEOTIDE SEQUENCE [LARGE SCALE GENOMIC DNA]</scope>
    <source>
        <strain evidence="2 3">MK1</strain>
    </source>
</reference>
<evidence type="ECO:0000256" key="1">
    <source>
        <dbReference type="SAM" id="MobiDB-lite"/>
    </source>
</evidence>
<accession>A0A0R0LW97</accession>
<protein>
    <submittedName>
        <fullName evidence="2">Uncharacterized protein</fullName>
    </submittedName>
</protein>
<dbReference type="AlphaFoldDB" id="A0A0R0LW97"/>
<feature type="region of interest" description="Disordered" evidence="1">
    <location>
        <begin position="33"/>
        <end position="53"/>
    </location>
</feature>
<gene>
    <name evidence="2" type="ORF">M153_7160004102</name>
</gene>
<dbReference type="EMBL" id="LGUB01000277">
    <property type="protein sequence ID" value="KRH93618.1"/>
    <property type="molecule type" value="Genomic_DNA"/>
</dbReference>
<keyword evidence="3" id="KW-1185">Reference proteome</keyword>
<comment type="caution">
    <text evidence="2">The sequence shown here is derived from an EMBL/GenBank/DDBJ whole genome shotgun (WGS) entry which is preliminary data.</text>
</comment>
<evidence type="ECO:0000313" key="3">
    <source>
        <dbReference type="Proteomes" id="UP000051530"/>
    </source>
</evidence>
<organism evidence="2 3">
    <name type="scientific">Pseudoloma neurophilia</name>
    <dbReference type="NCBI Taxonomy" id="146866"/>
    <lineage>
        <taxon>Eukaryota</taxon>
        <taxon>Fungi</taxon>
        <taxon>Fungi incertae sedis</taxon>
        <taxon>Microsporidia</taxon>
        <taxon>Pseudoloma</taxon>
    </lineage>
</organism>
<evidence type="ECO:0000313" key="2">
    <source>
        <dbReference type="EMBL" id="KRH93618.1"/>
    </source>
</evidence>
<name>A0A0R0LW97_9MICR</name>